<reference evidence="1 2" key="2">
    <citation type="journal article" date="2012" name="BMC Genomics">
        <title>The genome of Pelobacter carbinolicus reveals surprising metabolic capabilities and physiological features.</title>
        <authorList>
            <person name="Aklujkar M."/>
            <person name="Haveman S.A."/>
            <person name="Didonato R.Jr."/>
            <person name="Chertkov O."/>
            <person name="Han C.S."/>
            <person name="Land M.L."/>
            <person name="Brown P."/>
            <person name="Lovley D.R."/>
        </authorList>
    </citation>
    <scope>NUCLEOTIDE SEQUENCE [LARGE SCALE GENOMIC DNA]</scope>
    <source>
        <strain evidence="2">DSM 2380 / NBRC 103641 / GraBd1</strain>
    </source>
</reference>
<sequence length="228" mass="24563">MKRQVIWVAAILIVGVMPLMGITPKGEVAMAAGSPMESVLTVSNDTLFALIGEPEYRLRQAAMYVDENKTEAAVAALHTVRAFVQLERSRATEPALDKLVDAIIALDTLARNLGKPSPDMLQLSEVAYLTHLALAAHYQQLAQTAWTNEIWQTTGQHLHAADLHTRQGLAWGEHVLTDKQQALLGENKILAEALMDGPGCGNSWAADAAAPQIGAMGQLIDVLMPVAK</sequence>
<reference evidence="2" key="1">
    <citation type="submission" date="2005-10" db="EMBL/GenBank/DDBJ databases">
        <title>Complete sequence of Pelobacter carbinolicus DSM 2380.</title>
        <authorList>
            <person name="Copeland A."/>
            <person name="Lucas S."/>
            <person name="Lapidus A."/>
            <person name="Barry K."/>
            <person name="Detter J.C."/>
            <person name="Glavina T."/>
            <person name="Hammon N."/>
            <person name="Israni S."/>
            <person name="Pitluck S."/>
            <person name="Chertkov O."/>
            <person name="Schmutz J."/>
            <person name="Larimer F."/>
            <person name="Land M."/>
            <person name="Kyrpides N."/>
            <person name="Ivanova N."/>
            <person name="Richardson P."/>
        </authorList>
    </citation>
    <scope>NUCLEOTIDE SEQUENCE [LARGE SCALE GENOMIC DNA]</scope>
    <source>
        <strain evidence="2">DSM 2380 / NBRC 103641 / GraBd1</strain>
    </source>
</reference>
<keyword evidence="2" id="KW-1185">Reference proteome</keyword>
<dbReference type="KEGG" id="pca:Pcar_2801"/>
<dbReference type="RefSeq" id="WP_011342581.1">
    <property type="nucleotide sequence ID" value="NC_007498.2"/>
</dbReference>
<dbReference type="Proteomes" id="UP000002534">
    <property type="component" value="Chromosome"/>
</dbReference>
<dbReference type="EMBL" id="CP000142">
    <property type="protein sequence ID" value="ABA90036.1"/>
    <property type="molecule type" value="Genomic_DNA"/>
</dbReference>
<evidence type="ECO:0000313" key="2">
    <source>
        <dbReference type="Proteomes" id="UP000002534"/>
    </source>
</evidence>
<name>Q3A0S1_SYNC1</name>
<dbReference type="HOGENOM" id="CLU_1213879_0_0_7"/>
<organism evidence="1 2">
    <name type="scientific">Syntrophotalea carbinolica (strain DSM 2380 / NBRC 103641 / GraBd1)</name>
    <name type="common">Pelobacter carbinolicus</name>
    <dbReference type="NCBI Taxonomy" id="338963"/>
    <lineage>
        <taxon>Bacteria</taxon>
        <taxon>Pseudomonadati</taxon>
        <taxon>Thermodesulfobacteriota</taxon>
        <taxon>Desulfuromonadia</taxon>
        <taxon>Desulfuromonadales</taxon>
        <taxon>Syntrophotaleaceae</taxon>
        <taxon>Syntrophotalea</taxon>
    </lineage>
</organism>
<proteinExistence type="predicted"/>
<gene>
    <name evidence="1" type="ordered locus">Pcar_2801</name>
</gene>
<protein>
    <submittedName>
        <fullName evidence="1">Uncharacterized protein</fullName>
    </submittedName>
</protein>
<dbReference type="AlphaFoldDB" id="Q3A0S1"/>
<evidence type="ECO:0000313" key="1">
    <source>
        <dbReference type="EMBL" id="ABA90036.1"/>
    </source>
</evidence>
<accession>Q3A0S1</accession>